<reference evidence="1 2" key="1">
    <citation type="submission" date="2024-04" db="EMBL/GenBank/DDBJ databases">
        <authorList>
            <consortium name="Genoscope - CEA"/>
            <person name="William W."/>
        </authorList>
    </citation>
    <scope>NUCLEOTIDE SEQUENCE [LARGE SCALE GENOMIC DNA]</scope>
</reference>
<organism evidence="1 2">
    <name type="scientific">Lymnaea stagnalis</name>
    <name type="common">Great pond snail</name>
    <name type="synonym">Helix stagnalis</name>
    <dbReference type="NCBI Taxonomy" id="6523"/>
    <lineage>
        <taxon>Eukaryota</taxon>
        <taxon>Metazoa</taxon>
        <taxon>Spiralia</taxon>
        <taxon>Lophotrochozoa</taxon>
        <taxon>Mollusca</taxon>
        <taxon>Gastropoda</taxon>
        <taxon>Heterobranchia</taxon>
        <taxon>Euthyneura</taxon>
        <taxon>Panpulmonata</taxon>
        <taxon>Hygrophila</taxon>
        <taxon>Lymnaeoidea</taxon>
        <taxon>Lymnaeidae</taxon>
        <taxon>Lymnaea</taxon>
    </lineage>
</organism>
<sequence>ALGREQLASCPQGCKVMDAFINFISEAPLGKSANMKSLMLMSLYNISINSKGIKYLSTKPHFMSMLAWHLKEEKETENILNSLRLIQSLISDEVTAPICIHQLLESVPVGFLQHLTSSCNKDIQVLAQDILTDMRAFKIED</sequence>
<comment type="caution">
    <text evidence="1">The sequence shown here is derived from an EMBL/GenBank/DDBJ whole genome shotgun (WGS) entry which is preliminary data.</text>
</comment>
<dbReference type="SUPFAM" id="SSF48371">
    <property type="entry name" value="ARM repeat"/>
    <property type="match status" value="1"/>
</dbReference>
<evidence type="ECO:0000313" key="1">
    <source>
        <dbReference type="EMBL" id="CAL1537086.1"/>
    </source>
</evidence>
<accession>A0AAV2HWK8</accession>
<name>A0AAV2HWK8_LYMST</name>
<dbReference type="GO" id="GO:0005829">
    <property type="term" value="C:cytosol"/>
    <property type="evidence" value="ECO:0007669"/>
    <property type="project" value="TreeGrafter"/>
</dbReference>
<evidence type="ECO:0000313" key="2">
    <source>
        <dbReference type="Proteomes" id="UP001497497"/>
    </source>
</evidence>
<dbReference type="Proteomes" id="UP001497497">
    <property type="component" value="Unassembled WGS sequence"/>
</dbReference>
<feature type="non-terminal residue" evidence="1">
    <location>
        <position position="1"/>
    </location>
</feature>
<dbReference type="PANTHER" id="PTHR15434:SF2">
    <property type="entry name" value="HEAT SHOCK FACTOR 2-BINDING PROTEIN"/>
    <property type="match status" value="1"/>
</dbReference>
<dbReference type="InterPro" id="IPR039584">
    <property type="entry name" value="HSF2BP"/>
</dbReference>
<proteinExistence type="predicted"/>
<keyword evidence="2" id="KW-1185">Reference proteome</keyword>
<dbReference type="InterPro" id="IPR016024">
    <property type="entry name" value="ARM-type_fold"/>
</dbReference>
<dbReference type="AlphaFoldDB" id="A0AAV2HWK8"/>
<gene>
    <name evidence="1" type="ORF">GSLYS_00010999001</name>
</gene>
<protein>
    <submittedName>
        <fullName evidence="1">Uncharacterized protein</fullName>
    </submittedName>
</protein>
<dbReference type="PANTHER" id="PTHR15434">
    <property type="entry name" value="HEAT SHOCK FACTOR 2-BINDING PROTEIN"/>
    <property type="match status" value="1"/>
</dbReference>
<dbReference type="EMBL" id="CAXITT010000248">
    <property type="protein sequence ID" value="CAL1537086.1"/>
    <property type="molecule type" value="Genomic_DNA"/>
</dbReference>